<dbReference type="EMBL" id="OMOR01000001">
    <property type="protein sequence ID" value="SPH20607.1"/>
    <property type="molecule type" value="Genomic_DNA"/>
</dbReference>
<keyword evidence="3" id="KW-1185">Reference proteome</keyword>
<proteinExistence type="predicted"/>
<dbReference type="AlphaFoldDB" id="A0A2R8BCF2"/>
<evidence type="ECO:0000313" key="2">
    <source>
        <dbReference type="EMBL" id="SPH20607.1"/>
    </source>
</evidence>
<name>A0A2R8BCF2_9RHOB</name>
<dbReference type="Proteomes" id="UP000244880">
    <property type="component" value="Unassembled WGS sequence"/>
</dbReference>
<sequence length="33" mass="3784">MDARFARRGTQRQRHNKNTKTGRNGLLVDAIVC</sequence>
<accession>A0A2R8BCF2</accession>
<feature type="compositionally biased region" description="Basic residues" evidence="1">
    <location>
        <begin position="1"/>
        <end position="20"/>
    </location>
</feature>
<evidence type="ECO:0000256" key="1">
    <source>
        <dbReference type="SAM" id="MobiDB-lite"/>
    </source>
</evidence>
<protein>
    <submittedName>
        <fullName evidence="2">Uncharacterized protein</fullName>
    </submittedName>
</protein>
<gene>
    <name evidence="2" type="ORF">ASD8599_01346</name>
</gene>
<reference evidence="2 3" key="1">
    <citation type="submission" date="2018-03" db="EMBL/GenBank/DDBJ databases">
        <authorList>
            <person name="Keele B.F."/>
        </authorList>
    </citation>
    <scope>NUCLEOTIDE SEQUENCE [LARGE SCALE GENOMIC DNA]</scope>
    <source>
        <strain evidence="2 3">CECT 8599</strain>
    </source>
</reference>
<feature type="region of interest" description="Disordered" evidence="1">
    <location>
        <begin position="1"/>
        <end position="24"/>
    </location>
</feature>
<evidence type="ECO:0000313" key="3">
    <source>
        <dbReference type="Proteomes" id="UP000244880"/>
    </source>
</evidence>
<organism evidence="2 3">
    <name type="scientific">Ascidiaceihabitans donghaensis</name>
    <dbReference type="NCBI Taxonomy" id="1510460"/>
    <lineage>
        <taxon>Bacteria</taxon>
        <taxon>Pseudomonadati</taxon>
        <taxon>Pseudomonadota</taxon>
        <taxon>Alphaproteobacteria</taxon>
        <taxon>Rhodobacterales</taxon>
        <taxon>Paracoccaceae</taxon>
        <taxon>Ascidiaceihabitans</taxon>
    </lineage>
</organism>